<dbReference type="EMBL" id="VSRR010039205">
    <property type="protein sequence ID" value="MPC74574.1"/>
    <property type="molecule type" value="Genomic_DNA"/>
</dbReference>
<keyword evidence="2" id="KW-1185">Reference proteome</keyword>
<reference evidence="1 2" key="1">
    <citation type="submission" date="2019-05" db="EMBL/GenBank/DDBJ databases">
        <title>Another draft genome of Portunus trituberculatus and its Hox gene families provides insights of decapod evolution.</title>
        <authorList>
            <person name="Jeong J.-H."/>
            <person name="Song I."/>
            <person name="Kim S."/>
            <person name="Choi T."/>
            <person name="Kim D."/>
            <person name="Ryu S."/>
            <person name="Kim W."/>
        </authorList>
    </citation>
    <scope>NUCLEOTIDE SEQUENCE [LARGE SCALE GENOMIC DNA]</scope>
    <source>
        <tissue evidence="1">Muscle</tissue>
    </source>
</reference>
<evidence type="ECO:0000313" key="1">
    <source>
        <dbReference type="EMBL" id="MPC74574.1"/>
    </source>
</evidence>
<dbReference type="Proteomes" id="UP000324222">
    <property type="component" value="Unassembled WGS sequence"/>
</dbReference>
<accession>A0A5B7I1H3</accession>
<proteinExistence type="predicted"/>
<gene>
    <name evidence="1" type="ORF">E2C01_068937</name>
</gene>
<name>A0A5B7I1H3_PORTR</name>
<organism evidence="1 2">
    <name type="scientific">Portunus trituberculatus</name>
    <name type="common">Swimming crab</name>
    <name type="synonym">Neptunus trituberculatus</name>
    <dbReference type="NCBI Taxonomy" id="210409"/>
    <lineage>
        <taxon>Eukaryota</taxon>
        <taxon>Metazoa</taxon>
        <taxon>Ecdysozoa</taxon>
        <taxon>Arthropoda</taxon>
        <taxon>Crustacea</taxon>
        <taxon>Multicrustacea</taxon>
        <taxon>Malacostraca</taxon>
        <taxon>Eumalacostraca</taxon>
        <taxon>Eucarida</taxon>
        <taxon>Decapoda</taxon>
        <taxon>Pleocyemata</taxon>
        <taxon>Brachyura</taxon>
        <taxon>Eubrachyura</taxon>
        <taxon>Portunoidea</taxon>
        <taxon>Portunidae</taxon>
        <taxon>Portuninae</taxon>
        <taxon>Portunus</taxon>
    </lineage>
</organism>
<sequence>MFSILKLQSAVIFLIHLLHICLSYSISLFPLSCLRFSSLTLPLASFIQPPIPSVSFCPPSQRPPLGVTVPPPLSPGCLLLKGRGVKCGASSPCVLRWSGTRRSQGMSWDTFRGQV</sequence>
<comment type="caution">
    <text evidence="1">The sequence shown here is derived from an EMBL/GenBank/DDBJ whole genome shotgun (WGS) entry which is preliminary data.</text>
</comment>
<evidence type="ECO:0000313" key="2">
    <source>
        <dbReference type="Proteomes" id="UP000324222"/>
    </source>
</evidence>
<protein>
    <submittedName>
        <fullName evidence="1">Uncharacterized protein</fullName>
    </submittedName>
</protein>
<dbReference type="AlphaFoldDB" id="A0A5B7I1H3"/>